<dbReference type="GO" id="GO:0017148">
    <property type="term" value="P:negative regulation of translation"/>
    <property type="evidence" value="ECO:0007669"/>
    <property type="project" value="UniProtKB-UniRule"/>
</dbReference>
<dbReference type="EMBL" id="MWWQ01000006">
    <property type="protein sequence ID" value="OZG52020.1"/>
    <property type="molecule type" value="Genomic_DNA"/>
</dbReference>
<dbReference type="Proteomes" id="UP000216454">
    <property type="component" value="Unassembled WGS sequence"/>
</dbReference>
<name>A0A261EYS9_9BIFI</name>
<evidence type="ECO:0000256" key="1">
    <source>
        <dbReference type="ARBA" id="ARBA00010574"/>
    </source>
</evidence>
<dbReference type="Gene3D" id="3.30.460.10">
    <property type="entry name" value="Beta Polymerase, domain 2"/>
    <property type="match status" value="1"/>
</dbReference>
<comment type="subcellular location">
    <subcellularLocation>
        <location evidence="2">Cytoplasm</location>
    </subcellularLocation>
</comment>
<gene>
    <name evidence="2" type="primary">rsfS</name>
    <name evidence="4" type="ORF">PSSU_0803</name>
</gene>
<feature type="compositionally biased region" description="Low complexity" evidence="3">
    <location>
        <begin position="142"/>
        <end position="153"/>
    </location>
</feature>
<comment type="caution">
    <text evidence="4">The sequence shown here is derived from an EMBL/GenBank/DDBJ whole genome shotgun (WGS) entry which is preliminary data.</text>
</comment>
<dbReference type="SUPFAM" id="SSF81301">
    <property type="entry name" value="Nucleotidyltransferase"/>
    <property type="match status" value="1"/>
</dbReference>
<evidence type="ECO:0000256" key="2">
    <source>
        <dbReference type="HAMAP-Rule" id="MF_01477"/>
    </source>
</evidence>
<keyword evidence="2" id="KW-0678">Repressor</keyword>
<dbReference type="HAMAP" id="MF_01477">
    <property type="entry name" value="Iojap_RsfS"/>
    <property type="match status" value="1"/>
</dbReference>
<comment type="subunit">
    <text evidence="2">Interacts with ribosomal protein uL14 (rplN).</text>
</comment>
<dbReference type="OrthoDB" id="9793681at2"/>
<dbReference type="NCBIfam" id="TIGR00090">
    <property type="entry name" value="rsfS_iojap_ybeB"/>
    <property type="match status" value="1"/>
</dbReference>
<keyword evidence="2" id="KW-0810">Translation regulation</keyword>
<evidence type="ECO:0000256" key="3">
    <source>
        <dbReference type="SAM" id="MobiDB-lite"/>
    </source>
</evidence>
<accession>A0A261EYS9</accession>
<feature type="region of interest" description="Disordered" evidence="3">
    <location>
        <begin position="123"/>
        <end position="153"/>
    </location>
</feature>
<dbReference type="GO" id="GO:0090071">
    <property type="term" value="P:negative regulation of ribosome biogenesis"/>
    <property type="evidence" value="ECO:0007669"/>
    <property type="project" value="UniProtKB-UniRule"/>
</dbReference>
<keyword evidence="2" id="KW-0963">Cytoplasm</keyword>
<sequence>MAAVQDSIDAVRIAAAAADSQKAEDMVAFDVSEPLAITDIFFLASGTTPRHVLSIAEEVEKQLYLQTKRDPRHREGVEEGEWVLLDYGDFVVHVMDSQTRAFYNLERLWKDCPCIDLQLPEGASVLEEGEGSQADSGEDSADSSTAGTDSDEA</sequence>
<comment type="function">
    <text evidence="2">Functions as a ribosomal silencing factor. Interacts with ribosomal protein uL14 (rplN), blocking formation of intersubunit bridge B8. Prevents association of the 30S and 50S ribosomal subunits and the formation of functional ribosomes, thus repressing translation.</text>
</comment>
<dbReference type="InterPro" id="IPR043519">
    <property type="entry name" value="NT_sf"/>
</dbReference>
<keyword evidence="5" id="KW-1185">Reference proteome</keyword>
<dbReference type="GO" id="GO:0005737">
    <property type="term" value="C:cytoplasm"/>
    <property type="evidence" value="ECO:0007669"/>
    <property type="project" value="UniProtKB-SubCell"/>
</dbReference>
<dbReference type="PANTHER" id="PTHR21043">
    <property type="entry name" value="IOJAP SUPERFAMILY ORTHOLOG"/>
    <property type="match status" value="1"/>
</dbReference>
<reference evidence="4 5" key="1">
    <citation type="journal article" date="2017" name="BMC Genomics">
        <title>Comparative genomic and phylogenomic analyses of the Bifidobacteriaceae family.</title>
        <authorList>
            <person name="Lugli G.A."/>
            <person name="Milani C."/>
            <person name="Turroni F."/>
            <person name="Duranti S."/>
            <person name="Mancabelli L."/>
            <person name="Mangifesta M."/>
            <person name="Ferrario C."/>
            <person name="Modesto M."/>
            <person name="Mattarelli P."/>
            <person name="Jiri K."/>
            <person name="van Sinderen D."/>
            <person name="Ventura M."/>
        </authorList>
    </citation>
    <scope>NUCLEOTIDE SEQUENCE [LARGE SCALE GENOMIC DNA]</scope>
    <source>
        <strain evidence="4 5">DSM 24744</strain>
    </source>
</reference>
<proteinExistence type="inferred from homology"/>
<dbReference type="GO" id="GO:0042256">
    <property type="term" value="P:cytosolic ribosome assembly"/>
    <property type="evidence" value="ECO:0007669"/>
    <property type="project" value="UniProtKB-UniRule"/>
</dbReference>
<dbReference type="PANTHER" id="PTHR21043:SF0">
    <property type="entry name" value="MITOCHONDRIAL ASSEMBLY OF RIBOSOMAL LARGE SUBUNIT PROTEIN 1"/>
    <property type="match status" value="1"/>
</dbReference>
<evidence type="ECO:0000313" key="4">
    <source>
        <dbReference type="EMBL" id="OZG52020.1"/>
    </source>
</evidence>
<dbReference type="AlphaFoldDB" id="A0A261EYS9"/>
<organism evidence="4 5">
    <name type="scientific">Pseudoscardovia suis</name>
    <dbReference type="NCBI Taxonomy" id="987063"/>
    <lineage>
        <taxon>Bacteria</taxon>
        <taxon>Bacillati</taxon>
        <taxon>Actinomycetota</taxon>
        <taxon>Actinomycetes</taxon>
        <taxon>Bifidobacteriales</taxon>
        <taxon>Bifidobacteriaceae</taxon>
        <taxon>Pseudoscardovia</taxon>
    </lineage>
</organism>
<protein>
    <recommendedName>
        <fullName evidence="2">Ribosomal silencing factor RsfS</fullName>
    </recommendedName>
</protein>
<dbReference type="RefSeq" id="WP_094691133.1">
    <property type="nucleotide sequence ID" value="NZ_MWWQ01000006.1"/>
</dbReference>
<dbReference type="Pfam" id="PF02410">
    <property type="entry name" value="RsfS"/>
    <property type="match status" value="1"/>
</dbReference>
<dbReference type="GO" id="GO:0043023">
    <property type="term" value="F:ribosomal large subunit binding"/>
    <property type="evidence" value="ECO:0007669"/>
    <property type="project" value="TreeGrafter"/>
</dbReference>
<comment type="similarity">
    <text evidence="1 2">Belongs to the Iojap/RsfS family.</text>
</comment>
<dbReference type="InterPro" id="IPR004394">
    <property type="entry name" value="Iojap/RsfS/C7orf30"/>
</dbReference>
<evidence type="ECO:0000313" key="5">
    <source>
        <dbReference type="Proteomes" id="UP000216454"/>
    </source>
</evidence>